<evidence type="ECO:0008006" key="4">
    <source>
        <dbReference type="Google" id="ProtNLM"/>
    </source>
</evidence>
<name>A0ABS5FX40_9BRAD</name>
<feature type="chain" id="PRO_5046503674" description="DUF4261 domain-containing protein" evidence="1">
    <location>
        <begin position="27"/>
        <end position="272"/>
    </location>
</feature>
<evidence type="ECO:0000313" key="2">
    <source>
        <dbReference type="EMBL" id="MBR0801409.1"/>
    </source>
</evidence>
<dbReference type="EMBL" id="JAFCJH010000081">
    <property type="protein sequence ID" value="MBR0801409.1"/>
    <property type="molecule type" value="Genomic_DNA"/>
</dbReference>
<evidence type="ECO:0000313" key="3">
    <source>
        <dbReference type="Proteomes" id="UP001315278"/>
    </source>
</evidence>
<comment type="caution">
    <text evidence="2">The sequence shown here is derived from an EMBL/GenBank/DDBJ whole genome shotgun (WGS) entry which is preliminary data.</text>
</comment>
<accession>A0ABS5FX40</accession>
<keyword evidence="1" id="KW-0732">Signal</keyword>
<reference evidence="3" key="1">
    <citation type="journal article" date="2021" name="ISME J.">
        <title>Evolutionary origin and ecological implication of a unique nif island in free-living Bradyrhizobium lineages.</title>
        <authorList>
            <person name="Tao J."/>
        </authorList>
    </citation>
    <scope>NUCLEOTIDE SEQUENCE [LARGE SCALE GENOMIC DNA]</scope>
    <source>
        <strain evidence="3">SZCCT0434</strain>
    </source>
</reference>
<organism evidence="2 3">
    <name type="scientific">Bradyrhizobium jicamae</name>
    <dbReference type="NCBI Taxonomy" id="280332"/>
    <lineage>
        <taxon>Bacteria</taxon>
        <taxon>Pseudomonadati</taxon>
        <taxon>Pseudomonadota</taxon>
        <taxon>Alphaproteobacteria</taxon>
        <taxon>Hyphomicrobiales</taxon>
        <taxon>Nitrobacteraceae</taxon>
        <taxon>Bradyrhizobium</taxon>
    </lineage>
</organism>
<feature type="signal peptide" evidence="1">
    <location>
        <begin position="1"/>
        <end position="26"/>
    </location>
</feature>
<dbReference type="Proteomes" id="UP001315278">
    <property type="component" value="Unassembled WGS sequence"/>
</dbReference>
<gene>
    <name evidence="2" type="ORF">JQ615_39285</name>
</gene>
<protein>
    <recommendedName>
        <fullName evidence="4">DUF4261 domain-containing protein</fullName>
    </recommendedName>
</protein>
<keyword evidence="3" id="KW-1185">Reference proteome</keyword>
<sequence length="272" mass="28661">MIVSGRALLTAMGVLPMLAEGHGAHAAGPTVRPRHVLCFLGGEGAWSRLSEAASRAIGKFATGFSVDTTYSQDEPDSRMTGSFSVSWDRVAPNARSAKDEAAVADHKSVLYVLGPPMSADNAVLCSVGALLLVDAVIEAGATAVKGESAGVAHGLARWAELVREAVAALQSDDNVALSRICRLAFAKRPLAGNVYIETVGYHLVGLPEVHVAKDYGTEREVAALMDAVGDELAQGGLQAVLFDRKARLSHASSYEPDDFKFNPYGIVQISRT</sequence>
<proteinExistence type="predicted"/>
<evidence type="ECO:0000256" key="1">
    <source>
        <dbReference type="SAM" id="SignalP"/>
    </source>
</evidence>